<dbReference type="SUPFAM" id="SSF57184">
    <property type="entry name" value="Growth factor receptor domain"/>
    <property type="match status" value="1"/>
</dbReference>
<feature type="domain" description="Protein kinase" evidence="16">
    <location>
        <begin position="417"/>
        <end position="697"/>
    </location>
</feature>
<evidence type="ECO:0000256" key="4">
    <source>
        <dbReference type="ARBA" id="ARBA00022679"/>
    </source>
</evidence>
<comment type="subcellular location">
    <subcellularLocation>
        <location evidence="1">Membrane</location>
        <topology evidence="1">Single-pass type I membrane protein</topology>
    </subcellularLocation>
</comment>
<dbReference type="PROSITE" id="PS50011">
    <property type="entry name" value="PROTEIN_KINASE_DOM"/>
    <property type="match status" value="1"/>
</dbReference>
<dbReference type="GO" id="GO:0005524">
    <property type="term" value="F:ATP binding"/>
    <property type="evidence" value="ECO:0007669"/>
    <property type="project" value="UniProtKB-KW"/>
</dbReference>
<dbReference type="InterPro" id="IPR008271">
    <property type="entry name" value="Ser/Thr_kinase_AS"/>
</dbReference>
<dbReference type="InterPro" id="IPR013695">
    <property type="entry name" value="WAK"/>
</dbReference>
<reference evidence="17" key="2">
    <citation type="submission" date="2023-06" db="EMBL/GenBank/DDBJ databases">
        <authorList>
            <person name="Ma L."/>
            <person name="Liu K.-W."/>
            <person name="Li Z."/>
            <person name="Hsiao Y.-Y."/>
            <person name="Qi Y."/>
            <person name="Fu T."/>
            <person name="Tang G."/>
            <person name="Zhang D."/>
            <person name="Sun W.-H."/>
            <person name="Liu D.-K."/>
            <person name="Li Y."/>
            <person name="Chen G.-Z."/>
            <person name="Liu X.-D."/>
            <person name="Liao X.-Y."/>
            <person name="Jiang Y.-T."/>
            <person name="Yu X."/>
            <person name="Hao Y."/>
            <person name="Huang J."/>
            <person name="Zhao X.-W."/>
            <person name="Ke S."/>
            <person name="Chen Y.-Y."/>
            <person name="Wu W.-L."/>
            <person name="Hsu J.-L."/>
            <person name="Lin Y.-F."/>
            <person name="Huang M.-D."/>
            <person name="Li C.-Y."/>
            <person name="Huang L."/>
            <person name="Wang Z.-W."/>
            <person name="Zhao X."/>
            <person name="Zhong W.-Y."/>
            <person name="Peng D.-H."/>
            <person name="Ahmad S."/>
            <person name="Lan S."/>
            <person name="Zhang J.-S."/>
            <person name="Tsai W.-C."/>
            <person name="Van De Peer Y."/>
            <person name="Liu Z.-J."/>
        </authorList>
    </citation>
    <scope>NUCLEOTIDE SEQUENCE</scope>
    <source>
        <strain evidence="17">CP</strain>
        <tissue evidence="17">Leaves</tissue>
    </source>
</reference>
<keyword evidence="13" id="KW-0325">Glycoprotein</keyword>
<dbReference type="FunFam" id="3.30.200.20:FF:000043">
    <property type="entry name" value="Wall-associated receptor kinase 2"/>
    <property type="match status" value="1"/>
</dbReference>
<gene>
    <name evidence="17" type="primary">WAK2</name>
    <name evidence="17" type="ORF">QJS10_CPB18g01764</name>
</gene>
<dbReference type="PANTHER" id="PTHR27005:SF479">
    <property type="entry name" value="OS06G0706600 PROTEIN"/>
    <property type="match status" value="1"/>
</dbReference>
<dbReference type="Gene3D" id="1.10.510.10">
    <property type="entry name" value="Transferase(Phosphotransferase) domain 1"/>
    <property type="match status" value="1"/>
</dbReference>
<sequence>MMILVVLLLHQFLCPTPSVASQAKPGCQDTCGNLTNIPYPFGIGPNCYRDQGFAIDCNSTDHGSVPYLSGGNILINDIYLLTGEMNVSTVLALDCYYNYGNQTITNNSGSFANLWSDRTYTFSDSRNKFTVLGCDTRAYFTDVVLGFTTGCISVCSSPSMVTNGSCNGIGCCQTSIPKGVRNIDVEVHSFSNNSSRVNYFNPCNYAFLVDQEVFIFHGISDFSSDFYERNDRRAPVVLDWVIRNQTCADAVTASDYACVSQNSTCYDAPNGDGYRCNCSAGYRGNPYLKDNGGCKDIDECSMDGAVAYPCKGICTNTPGSYLCNCRKGKHSDDPKLFECRSSFPVIPVALGIGIPFILILIGSWIFLGHQMRKLNNLKDQFFEQNGGLHLQQLLSSNPNITFKIFSKEDIERATDKFNQNNILGQGGQGMVFKGVLPDNRVVAVKKSMVVNEMQNTQFANEMIILSQINHRNVVKLLGCCVEVEVPMLVYEYISNGTLFHLIHGGRLIPLKDRLRIVTETASAIAYLHSAASPPILHGDIKSSNILLDANYMAKVSDFGASKLTPLDKDQFATFMQGTWGYLDPECLQTGQLTDKSDVYSFGVVLAEFLTRKKAVTSVEGIVKEKSLANTFVTSMKENRILEVLDPQILKEGRIDLIIEVCKLITRCLSMTGEERPTMKEVAMELEGLAMFEIHSSVPYNPEEMESLLGQSSCNCGDDSTGLYSLEKRAALSIEGGR</sequence>
<dbReference type="SMART" id="SM00181">
    <property type="entry name" value="EGF"/>
    <property type="match status" value="2"/>
</dbReference>
<dbReference type="InterPro" id="IPR000719">
    <property type="entry name" value="Prot_kinase_dom"/>
</dbReference>
<name>A0AAV9CNP2_ACOCL</name>
<protein>
    <submittedName>
        <fullName evidence="17">Wall-associated receptor kinase 2</fullName>
    </submittedName>
</protein>
<dbReference type="Gene3D" id="3.30.200.20">
    <property type="entry name" value="Phosphorylase Kinase, domain 1"/>
    <property type="match status" value="1"/>
</dbReference>
<dbReference type="SUPFAM" id="SSF56112">
    <property type="entry name" value="Protein kinase-like (PK-like)"/>
    <property type="match status" value="1"/>
</dbReference>
<evidence type="ECO:0000256" key="13">
    <source>
        <dbReference type="ARBA" id="ARBA00023180"/>
    </source>
</evidence>
<keyword evidence="8 17" id="KW-0418">Kinase</keyword>
<dbReference type="InterPro" id="IPR009030">
    <property type="entry name" value="Growth_fac_rcpt_cys_sf"/>
</dbReference>
<keyword evidence="2" id="KW-0723">Serine/threonine-protein kinase</keyword>
<dbReference type="CDD" id="cd00054">
    <property type="entry name" value="EGF_CA"/>
    <property type="match status" value="1"/>
</dbReference>
<keyword evidence="11 14" id="KW-0472">Membrane</keyword>
<evidence type="ECO:0000313" key="18">
    <source>
        <dbReference type="Proteomes" id="UP001180020"/>
    </source>
</evidence>
<dbReference type="InterPro" id="IPR000742">
    <property type="entry name" value="EGF"/>
</dbReference>
<dbReference type="PROSITE" id="PS01187">
    <property type="entry name" value="EGF_CA"/>
    <property type="match status" value="1"/>
</dbReference>
<organism evidence="17 18">
    <name type="scientific">Acorus calamus</name>
    <name type="common">Sweet flag</name>
    <dbReference type="NCBI Taxonomy" id="4465"/>
    <lineage>
        <taxon>Eukaryota</taxon>
        <taxon>Viridiplantae</taxon>
        <taxon>Streptophyta</taxon>
        <taxon>Embryophyta</taxon>
        <taxon>Tracheophyta</taxon>
        <taxon>Spermatophyta</taxon>
        <taxon>Magnoliopsida</taxon>
        <taxon>Liliopsida</taxon>
        <taxon>Acoraceae</taxon>
        <taxon>Acorus</taxon>
    </lineage>
</organism>
<dbReference type="AlphaFoldDB" id="A0AAV9CNP2"/>
<reference evidence="17" key="1">
    <citation type="journal article" date="2023" name="Nat. Commun.">
        <title>Diploid and tetraploid genomes of Acorus and the evolution of monocots.</title>
        <authorList>
            <person name="Ma L."/>
            <person name="Liu K.W."/>
            <person name="Li Z."/>
            <person name="Hsiao Y.Y."/>
            <person name="Qi Y."/>
            <person name="Fu T."/>
            <person name="Tang G.D."/>
            <person name="Zhang D."/>
            <person name="Sun W.H."/>
            <person name="Liu D.K."/>
            <person name="Li Y."/>
            <person name="Chen G.Z."/>
            <person name="Liu X.D."/>
            <person name="Liao X.Y."/>
            <person name="Jiang Y.T."/>
            <person name="Yu X."/>
            <person name="Hao Y."/>
            <person name="Huang J."/>
            <person name="Zhao X.W."/>
            <person name="Ke S."/>
            <person name="Chen Y.Y."/>
            <person name="Wu W.L."/>
            <person name="Hsu J.L."/>
            <person name="Lin Y.F."/>
            <person name="Huang M.D."/>
            <person name="Li C.Y."/>
            <person name="Huang L."/>
            <person name="Wang Z.W."/>
            <person name="Zhao X."/>
            <person name="Zhong W.Y."/>
            <person name="Peng D.H."/>
            <person name="Ahmad S."/>
            <person name="Lan S."/>
            <person name="Zhang J.S."/>
            <person name="Tsai W.C."/>
            <person name="Van de Peer Y."/>
            <person name="Liu Z.J."/>
        </authorList>
    </citation>
    <scope>NUCLEOTIDE SEQUENCE</scope>
    <source>
        <strain evidence="17">CP</strain>
    </source>
</reference>
<feature type="chain" id="PRO_5043754082" evidence="15">
    <location>
        <begin position="21"/>
        <end position="737"/>
    </location>
</feature>
<keyword evidence="17" id="KW-0675">Receptor</keyword>
<dbReference type="EMBL" id="JAUJYO010000018">
    <property type="protein sequence ID" value="KAK1289777.1"/>
    <property type="molecule type" value="Genomic_DNA"/>
</dbReference>
<dbReference type="GO" id="GO:0005509">
    <property type="term" value="F:calcium ion binding"/>
    <property type="evidence" value="ECO:0007669"/>
    <property type="project" value="InterPro"/>
</dbReference>
<evidence type="ECO:0000256" key="5">
    <source>
        <dbReference type="ARBA" id="ARBA00022692"/>
    </source>
</evidence>
<dbReference type="Pfam" id="PF00069">
    <property type="entry name" value="Pkinase"/>
    <property type="match status" value="1"/>
</dbReference>
<keyword evidence="9" id="KW-0067">ATP-binding</keyword>
<dbReference type="InterPro" id="IPR045274">
    <property type="entry name" value="WAK-like"/>
</dbReference>
<evidence type="ECO:0000256" key="7">
    <source>
        <dbReference type="ARBA" id="ARBA00022741"/>
    </source>
</evidence>
<keyword evidence="4" id="KW-0808">Transferase</keyword>
<accession>A0AAV9CNP2</accession>
<dbReference type="Pfam" id="PF08488">
    <property type="entry name" value="WAK"/>
    <property type="match status" value="1"/>
</dbReference>
<dbReference type="SMART" id="SM00179">
    <property type="entry name" value="EGF_CA"/>
    <property type="match status" value="1"/>
</dbReference>
<evidence type="ECO:0000256" key="1">
    <source>
        <dbReference type="ARBA" id="ARBA00004479"/>
    </source>
</evidence>
<keyword evidence="18" id="KW-1185">Reference proteome</keyword>
<dbReference type="GO" id="GO:0005886">
    <property type="term" value="C:plasma membrane"/>
    <property type="evidence" value="ECO:0007669"/>
    <property type="project" value="TreeGrafter"/>
</dbReference>
<dbReference type="InterPro" id="IPR001881">
    <property type="entry name" value="EGF-like_Ca-bd_dom"/>
</dbReference>
<dbReference type="Gene3D" id="2.10.25.10">
    <property type="entry name" value="Laminin"/>
    <property type="match status" value="2"/>
</dbReference>
<evidence type="ECO:0000259" key="16">
    <source>
        <dbReference type="PROSITE" id="PS50011"/>
    </source>
</evidence>
<dbReference type="GO" id="GO:0004674">
    <property type="term" value="F:protein serine/threonine kinase activity"/>
    <property type="evidence" value="ECO:0007669"/>
    <property type="project" value="UniProtKB-KW"/>
</dbReference>
<evidence type="ECO:0000256" key="2">
    <source>
        <dbReference type="ARBA" id="ARBA00022527"/>
    </source>
</evidence>
<dbReference type="FunFam" id="1.10.510.10:FF:000084">
    <property type="entry name" value="Wall-associated receptor kinase 2"/>
    <property type="match status" value="1"/>
</dbReference>
<keyword evidence="6 15" id="KW-0732">Signal</keyword>
<evidence type="ECO:0000256" key="3">
    <source>
        <dbReference type="ARBA" id="ARBA00022536"/>
    </source>
</evidence>
<dbReference type="Pfam" id="PF13947">
    <property type="entry name" value="GUB_WAK_bind"/>
    <property type="match status" value="1"/>
</dbReference>
<dbReference type="GO" id="GO:0007166">
    <property type="term" value="P:cell surface receptor signaling pathway"/>
    <property type="evidence" value="ECO:0007669"/>
    <property type="project" value="InterPro"/>
</dbReference>
<evidence type="ECO:0000256" key="14">
    <source>
        <dbReference type="SAM" id="Phobius"/>
    </source>
</evidence>
<comment type="caution">
    <text evidence="17">The sequence shown here is derived from an EMBL/GenBank/DDBJ whole genome shotgun (WGS) entry which is preliminary data.</text>
</comment>
<feature type="signal peptide" evidence="15">
    <location>
        <begin position="1"/>
        <end position="20"/>
    </location>
</feature>
<keyword evidence="7" id="KW-0547">Nucleotide-binding</keyword>
<dbReference type="InterPro" id="IPR025287">
    <property type="entry name" value="WAK_GUB"/>
</dbReference>
<dbReference type="Proteomes" id="UP001180020">
    <property type="component" value="Unassembled WGS sequence"/>
</dbReference>
<dbReference type="InterPro" id="IPR018097">
    <property type="entry name" value="EGF_Ca-bd_CS"/>
</dbReference>
<evidence type="ECO:0000256" key="6">
    <source>
        <dbReference type="ARBA" id="ARBA00022729"/>
    </source>
</evidence>
<evidence type="ECO:0000256" key="10">
    <source>
        <dbReference type="ARBA" id="ARBA00022989"/>
    </source>
</evidence>
<keyword evidence="5 14" id="KW-0812">Transmembrane</keyword>
<dbReference type="InterPro" id="IPR011009">
    <property type="entry name" value="Kinase-like_dom_sf"/>
</dbReference>
<feature type="transmembrane region" description="Helical" evidence="14">
    <location>
        <begin position="345"/>
        <end position="367"/>
    </location>
</feature>
<proteinExistence type="predicted"/>
<evidence type="ECO:0000256" key="11">
    <source>
        <dbReference type="ARBA" id="ARBA00023136"/>
    </source>
</evidence>
<keyword evidence="10 14" id="KW-1133">Transmembrane helix</keyword>
<dbReference type="PANTHER" id="PTHR27005">
    <property type="entry name" value="WALL-ASSOCIATED RECEPTOR KINASE-LIKE 21"/>
    <property type="match status" value="1"/>
</dbReference>
<evidence type="ECO:0000256" key="12">
    <source>
        <dbReference type="ARBA" id="ARBA00023157"/>
    </source>
</evidence>
<dbReference type="SMART" id="SM00220">
    <property type="entry name" value="S_TKc"/>
    <property type="match status" value="1"/>
</dbReference>
<evidence type="ECO:0000256" key="9">
    <source>
        <dbReference type="ARBA" id="ARBA00022840"/>
    </source>
</evidence>
<dbReference type="PROSITE" id="PS00108">
    <property type="entry name" value="PROTEIN_KINASE_ST"/>
    <property type="match status" value="1"/>
</dbReference>
<keyword evidence="12" id="KW-1015">Disulfide bond</keyword>
<evidence type="ECO:0000313" key="17">
    <source>
        <dbReference type="EMBL" id="KAK1289777.1"/>
    </source>
</evidence>
<keyword evidence="3" id="KW-0245">EGF-like domain</keyword>
<evidence type="ECO:0000256" key="8">
    <source>
        <dbReference type="ARBA" id="ARBA00022777"/>
    </source>
</evidence>
<evidence type="ECO:0000256" key="15">
    <source>
        <dbReference type="SAM" id="SignalP"/>
    </source>
</evidence>